<evidence type="ECO:0000256" key="2">
    <source>
        <dbReference type="ARBA" id="ARBA00022737"/>
    </source>
</evidence>
<accession>X6MBK8</accession>
<comment type="caution">
    <text evidence="4">The sequence shown here is derived from an EMBL/GenBank/DDBJ whole genome shotgun (WGS) entry which is preliminary data.</text>
</comment>
<dbReference type="Proteomes" id="UP000023152">
    <property type="component" value="Unassembled WGS sequence"/>
</dbReference>
<dbReference type="InterPro" id="IPR026082">
    <property type="entry name" value="ABCA"/>
</dbReference>
<keyword evidence="3" id="KW-1133">Transmembrane helix</keyword>
<organism evidence="4 5">
    <name type="scientific">Reticulomyxa filosa</name>
    <dbReference type="NCBI Taxonomy" id="46433"/>
    <lineage>
        <taxon>Eukaryota</taxon>
        <taxon>Sar</taxon>
        <taxon>Rhizaria</taxon>
        <taxon>Retaria</taxon>
        <taxon>Foraminifera</taxon>
        <taxon>Monothalamids</taxon>
        <taxon>Reticulomyxidae</taxon>
        <taxon>Reticulomyxa</taxon>
    </lineage>
</organism>
<keyword evidence="1" id="KW-0813">Transport</keyword>
<keyword evidence="3" id="KW-0812">Transmembrane</keyword>
<evidence type="ECO:0000313" key="5">
    <source>
        <dbReference type="Proteomes" id="UP000023152"/>
    </source>
</evidence>
<evidence type="ECO:0000256" key="1">
    <source>
        <dbReference type="ARBA" id="ARBA00022448"/>
    </source>
</evidence>
<gene>
    <name evidence="4" type="ORF">RFI_26533</name>
</gene>
<dbReference type="GO" id="GO:0016020">
    <property type="term" value="C:membrane"/>
    <property type="evidence" value="ECO:0007669"/>
    <property type="project" value="InterPro"/>
</dbReference>
<keyword evidence="2" id="KW-0677">Repeat</keyword>
<reference evidence="4 5" key="1">
    <citation type="journal article" date="2013" name="Curr. Biol.">
        <title>The Genome of the Foraminiferan Reticulomyxa filosa.</title>
        <authorList>
            <person name="Glockner G."/>
            <person name="Hulsmann N."/>
            <person name="Schleicher M."/>
            <person name="Noegel A.A."/>
            <person name="Eichinger L."/>
            <person name="Gallinger C."/>
            <person name="Pawlowski J."/>
            <person name="Sierra R."/>
            <person name="Euteneuer U."/>
            <person name="Pillet L."/>
            <person name="Moustafa A."/>
            <person name="Platzer M."/>
            <person name="Groth M."/>
            <person name="Szafranski K."/>
            <person name="Schliwa M."/>
        </authorList>
    </citation>
    <scope>NUCLEOTIDE SEQUENCE [LARGE SCALE GENOMIC DNA]</scope>
</reference>
<dbReference type="AlphaFoldDB" id="X6MBK8"/>
<evidence type="ECO:0000313" key="4">
    <source>
        <dbReference type="EMBL" id="ETO10842.1"/>
    </source>
</evidence>
<evidence type="ECO:0000256" key="3">
    <source>
        <dbReference type="SAM" id="Phobius"/>
    </source>
</evidence>
<dbReference type="EMBL" id="ASPP01023073">
    <property type="protein sequence ID" value="ETO10842.1"/>
    <property type="molecule type" value="Genomic_DNA"/>
</dbReference>
<dbReference type="OrthoDB" id="10255969at2759"/>
<dbReference type="Gene3D" id="3.40.50.300">
    <property type="entry name" value="P-loop containing nucleotide triphosphate hydrolases"/>
    <property type="match status" value="1"/>
</dbReference>
<name>X6MBK8_RETFI</name>
<protein>
    <submittedName>
        <fullName evidence="4">ABC Transporter family member (Abt-4)-like protein</fullName>
    </submittedName>
</protein>
<feature type="transmembrane region" description="Helical" evidence="3">
    <location>
        <begin position="165"/>
        <end position="186"/>
    </location>
</feature>
<dbReference type="PANTHER" id="PTHR19229">
    <property type="entry name" value="ATP-BINDING CASSETTE TRANSPORTER SUBFAMILY A ABCA"/>
    <property type="match status" value="1"/>
</dbReference>
<proteinExistence type="predicted"/>
<keyword evidence="3" id="KW-0472">Membrane</keyword>
<dbReference type="GO" id="GO:0005319">
    <property type="term" value="F:lipid transporter activity"/>
    <property type="evidence" value="ECO:0007669"/>
    <property type="project" value="TreeGrafter"/>
</dbReference>
<dbReference type="PANTHER" id="PTHR19229:SF36">
    <property type="entry name" value="ATP-BINDING CASSETTE SUB-FAMILY A MEMBER 2"/>
    <property type="match status" value="1"/>
</dbReference>
<keyword evidence="5" id="KW-1185">Reference proteome</keyword>
<dbReference type="InterPro" id="IPR027417">
    <property type="entry name" value="P-loop_NTPase"/>
</dbReference>
<dbReference type="OMA" id="HSMKECE"/>
<dbReference type="SUPFAM" id="SSF52540">
    <property type="entry name" value="P-loop containing nucleoside triphosphate hydrolases"/>
    <property type="match status" value="1"/>
</dbReference>
<sequence length="187" mass="21465">MEGRCVILTTHSMEECEALCHRLGIMVNGQLRCLGTPQHLKSRFGKGYQLDITFADRELQQQKAQLRIDAEAALKEHFTVNLIEANQNKATFELSFEKKESMTLAQVFRVMENLKEKLSIITYALNQTTLEQIFVRIAQLIIKEKDKIFVYDSFVGLVFLGVNNWFSFFVSFCLVASLISNCMLIIN</sequence>
<dbReference type="GO" id="GO:0140359">
    <property type="term" value="F:ABC-type transporter activity"/>
    <property type="evidence" value="ECO:0007669"/>
    <property type="project" value="InterPro"/>
</dbReference>